<keyword evidence="5" id="KW-1185">Reference proteome</keyword>
<dbReference type="Proteomes" id="UP001589795">
    <property type="component" value="Unassembled WGS sequence"/>
</dbReference>
<accession>A0ABV6CI88</accession>
<sequence length="226" mass="24448">MSSCACGHHHHTTTDTSGETVLLETPLFGLHGRLTCRDMAQMMTTLDLLPDHAALSRAEPGCLRFDITQSEDPMIWDLEELFSDRRAFEAHQGRTRASPWGERSGDLKRDFHDHAIQPRIRPQVPADSEAIDRLLAHTFDGPAEARLVRDLRADGDLAYSVVAHAQGTIIGYAALSPLVADCPAFALAPVAVHPAVQGRGLGRALVAAALRAAGDHAVVVLGDPRF</sequence>
<dbReference type="SUPFAM" id="SSF55729">
    <property type="entry name" value="Acyl-CoA N-acyltransferases (Nat)"/>
    <property type="match status" value="1"/>
</dbReference>
<proteinExistence type="predicted"/>
<evidence type="ECO:0000256" key="1">
    <source>
        <dbReference type="ARBA" id="ARBA00022679"/>
    </source>
</evidence>
<dbReference type="SUPFAM" id="SSF54909">
    <property type="entry name" value="Dimeric alpha+beta barrel"/>
    <property type="match status" value="1"/>
</dbReference>
<dbReference type="Gene3D" id="3.30.70.100">
    <property type="match status" value="1"/>
</dbReference>
<dbReference type="InterPro" id="IPR050832">
    <property type="entry name" value="Bact_Acetyltransf"/>
</dbReference>
<dbReference type="InterPro" id="IPR000182">
    <property type="entry name" value="GNAT_dom"/>
</dbReference>
<reference evidence="4 5" key="1">
    <citation type="submission" date="2024-09" db="EMBL/GenBank/DDBJ databases">
        <authorList>
            <person name="Sun Q."/>
            <person name="Mori K."/>
        </authorList>
    </citation>
    <scope>NUCLEOTIDE SEQUENCE [LARGE SCALE GENOMIC DNA]</scope>
    <source>
        <strain evidence="4 5">CCM 7904</strain>
    </source>
</reference>
<dbReference type="Pfam" id="PF03992">
    <property type="entry name" value="ABM"/>
    <property type="match status" value="1"/>
</dbReference>
<dbReference type="InterPro" id="IPR007138">
    <property type="entry name" value="ABM_dom"/>
</dbReference>
<dbReference type="EMBL" id="JBHLWQ010000080">
    <property type="protein sequence ID" value="MFC0200474.1"/>
    <property type="molecule type" value="Genomic_DNA"/>
</dbReference>
<gene>
    <name evidence="4" type="ORF">ACFFIZ_09120</name>
</gene>
<evidence type="ECO:0000313" key="5">
    <source>
        <dbReference type="Proteomes" id="UP001589795"/>
    </source>
</evidence>
<dbReference type="InterPro" id="IPR011008">
    <property type="entry name" value="Dimeric_a/b-barrel"/>
</dbReference>
<dbReference type="InterPro" id="IPR016181">
    <property type="entry name" value="Acyl_CoA_acyltransferase"/>
</dbReference>
<name>A0ABV6CI88_9RHOB</name>
<comment type="caution">
    <text evidence="4">The sequence shown here is derived from an EMBL/GenBank/DDBJ whole genome shotgun (WGS) entry which is preliminary data.</text>
</comment>
<dbReference type="CDD" id="cd04301">
    <property type="entry name" value="NAT_SF"/>
    <property type="match status" value="1"/>
</dbReference>
<dbReference type="Pfam" id="PF00583">
    <property type="entry name" value="Acetyltransf_1"/>
    <property type="match status" value="1"/>
</dbReference>
<feature type="domain" description="N-acetyltransferase" evidence="3">
    <location>
        <begin position="118"/>
        <end position="226"/>
    </location>
</feature>
<keyword evidence="1 4" id="KW-0808">Transferase</keyword>
<organism evidence="4 5">
    <name type="scientific">Paracoccus rhizosphaerae</name>
    <dbReference type="NCBI Taxonomy" id="1133347"/>
    <lineage>
        <taxon>Bacteria</taxon>
        <taxon>Pseudomonadati</taxon>
        <taxon>Pseudomonadota</taxon>
        <taxon>Alphaproteobacteria</taxon>
        <taxon>Rhodobacterales</taxon>
        <taxon>Paracoccaceae</taxon>
        <taxon>Paracoccus</taxon>
    </lineage>
</organism>
<protein>
    <submittedName>
        <fullName evidence="4">GNAT family N-acetyltransferase</fullName>
        <ecNumber evidence="4">2.3.1.-</ecNumber>
    </submittedName>
</protein>
<evidence type="ECO:0000256" key="2">
    <source>
        <dbReference type="ARBA" id="ARBA00023315"/>
    </source>
</evidence>
<dbReference type="GO" id="GO:0016746">
    <property type="term" value="F:acyltransferase activity"/>
    <property type="evidence" value="ECO:0007669"/>
    <property type="project" value="UniProtKB-KW"/>
</dbReference>
<dbReference type="Gene3D" id="3.40.630.30">
    <property type="match status" value="1"/>
</dbReference>
<dbReference type="EC" id="2.3.1.-" evidence="4"/>
<evidence type="ECO:0000259" key="3">
    <source>
        <dbReference type="PROSITE" id="PS51186"/>
    </source>
</evidence>
<keyword evidence="2 4" id="KW-0012">Acyltransferase</keyword>
<evidence type="ECO:0000313" key="4">
    <source>
        <dbReference type="EMBL" id="MFC0200474.1"/>
    </source>
</evidence>
<dbReference type="PROSITE" id="PS51186">
    <property type="entry name" value="GNAT"/>
    <property type="match status" value="1"/>
</dbReference>
<dbReference type="RefSeq" id="WP_265507617.1">
    <property type="nucleotide sequence ID" value="NZ_JAOTBE010000037.1"/>
</dbReference>
<dbReference type="PANTHER" id="PTHR43877">
    <property type="entry name" value="AMINOALKYLPHOSPHONATE N-ACETYLTRANSFERASE-RELATED-RELATED"/>
    <property type="match status" value="1"/>
</dbReference>